<dbReference type="InterPro" id="IPR029044">
    <property type="entry name" value="Nucleotide-diphossugar_trans"/>
</dbReference>
<dbReference type="GO" id="GO:0016757">
    <property type="term" value="F:glycosyltransferase activity"/>
    <property type="evidence" value="ECO:0007669"/>
    <property type="project" value="UniProtKB-KW"/>
</dbReference>
<dbReference type="Gene3D" id="3.90.550.10">
    <property type="entry name" value="Spore Coat Polysaccharide Biosynthesis Protein SpsA, Chain A"/>
    <property type="match status" value="1"/>
</dbReference>
<dbReference type="Pfam" id="PF13641">
    <property type="entry name" value="Glyco_tranf_2_3"/>
    <property type="match status" value="1"/>
</dbReference>
<dbReference type="Proteomes" id="UP001147700">
    <property type="component" value="Unassembled WGS sequence"/>
</dbReference>
<organism evidence="5 6">
    <name type="scientific">Solirubrobacter deserti</name>
    <dbReference type="NCBI Taxonomy" id="2282478"/>
    <lineage>
        <taxon>Bacteria</taxon>
        <taxon>Bacillati</taxon>
        <taxon>Actinomycetota</taxon>
        <taxon>Thermoleophilia</taxon>
        <taxon>Solirubrobacterales</taxon>
        <taxon>Solirubrobacteraceae</taxon>
        <taxon>Solirubrobacter</taxon>
    </lineage>
</organism>
<keyword evidence="4" id="KW-1133">Transmembrane helix</keyword>
<keyword evidence="4" id="KW-0472">Membrane</keyword>
<dbReference type="PANTHER" id="PTHR43630:SF1">
    <property type="entry name" value="POLY-BETA-1,6-N-ACETYL-D-GLUCOSAMINE SYNTHASE"/>
    <property type="match status" value="1"/>
</dbReference>
<keyword evidence="2 5" id="KW-0328">Glycosyltransferase</keyword>
<proteinExistence type="inferred from homology"/>
<name>A0ABT4RK43_9ACTN</name>
<evidence type="ECO:0000313" key="6">
    <source>
        <dbReference type="Proteomes" id="UP001147700"/>
    </source>
</evidence>
<protein>
    <submittedName>
        <fullName evidence="5">Glycosyltransferase</fullName>
        <ecNumber evidence="5">2.4.-.-</ecNumber>
    </submittedName>
</protein>
<accession>A0ABT4RK43</accession>
<sequence length="366" mass="39550">MRALFWISAALIVWTQAAYAPALALLRRLKGSPPTAPGADVTPSVSLIVAAYREEAVIAAKVANARALDYPGLEVIVAVDGGDEPTVRGAEGADQVLALPRGGKYVSQDAAVQVARGEILAFSDANTMWEPDALRRLVRPFADPAVGYACGNVSFTNEAGTNQEGLYWRYEMFLRAQESALASVTGGNGAIYAVRRSAYERVNPTMGHDLAMPFQMVKSGFRAVYVPDARATEKMVPSIEGEWARKRRMMSYGWPIVLEGGLLDPRGYSPLYALMIVSHRLLRYGTPFLHILLAVATFALLRRGTLYRLAGAAQAALLAAALSDSGAKPALVARYYLLTTAALALGLYDWLRHGTQAGWEKAEGTR</sequence>
<dbReference type="SUPFAM" id="SSF53448">
    <property type="entry name" value="Nucleotide-diphospho-sugar transferases"/>
    <property type="match status" value="1"/>
</dbReference>
<comment type="similarity">
    <text evidence="1">Belongs to the glycosyltransferase 2 family.</text>
</comment>
<feature type="transmembrane region" description="Helical" evidence="4">
    <location>
        <begin position="281"/>
        <end position="301"/>
    </location>
</feature>
<evidence type="ECO:0000256" key="1">
    <source>
        <dbReference type="ARBA" id="ARBA00006739"/>
    </source>
</evidence>
<dbReference type="PANTHER" id="PTHR43630">
    <property type="entry name" value="POLY-BETA-1,6-N-ACETYL-D-GLUCOSAMINE SYNTHASE"/>
    <property type="match status" value="1"/>
</dbReference>
<keyword evidence="4" id="KW-0812">Transmembrane</keyword>
<reference evidence="5" key="1">
    <citation type="submission" date="2022-10" db="EMBL/GenBank/DDBJ databases">
        <title>The WGS of Solirubrobacter sp. CPCC 204708.</title>
        <authorList>
            <person name="Jiang Z."/>
        </authorList>
    </citation>
    <scope>NUCLEOTIDE SEQUENCE</scope>
    <source>
        <strain evidence="5">CPCC 204708</strain>
    </source>
</reference>
<evidence type="ECO:0000256" key="4">
    <source>
        <dbReference type="SAM" id="Phobius"/>
    </source>
</evidence>
<keyword evidence="6" id="KW-1185">Reference proteome</keyword>
<keyword evidence="3 5" id="KW-0808">Transferase</keyword>
<dbReference type="RefSeq" id="WP_202954494.1">
    <property type="nucleotide sequence ID" value="NZ_JAPCID010000020.1"/>
</dbReference>
<comment type="caution">
    <text evidence="5">The sequence shown here is derived from an EMBL/GenBank/DDBJ whole genome shotgun (WGS) entry which is preliminary data.</text>
</comment>
<gene>
    <name evidence="5" type="ORF">OJ962_15505</name>
</gene>
<dbReference type="EMBL" id="JAPCID010000020">
    <property type="protein sequence ID" value="MDA0138909.1"/>
    <property type="molecule type" value="Genomic_DNA"/>
</dbReference>
<evidence type="ECO:0000256" key="3">
    <source>
        <dbReference type="ARBA" id="ARBA00022679"/>
    </source>
</evidence>
<evidence type="ECO:0000313" key="5">
    <source>
        <dbReference type="EMBL" id="MDA0138909.1"/>
    </source>
</evidence>
<dbReference type="EC" id="2.4.-.-" evidence="5"/>
<evidence type="ECO:0000256" key="2">
    <source>
        <dbReference type="ARBA" id="ARBA00022676"/>
    </source>
</evidence>